<sequence>MTDALDRARENVVEVVPFLVTAVWLVALLTGQEWWLPAMLVGYIVVVPTTAILFGDEEEVDEQVDGEVSSPQASSEADDPLDTAKRRYASGEIGEREFERIVEQLLDTEEYDRADRVGAEEIDRQLEYERT</sequence>
<dbReference type="Pfam" id="PF09851">
    <property type="entry name" value="SHOCT"/>
    <property type="match status" value="1"/>
</dbReference>
<feature type="region of interest" description="Disordered" evidence="1">
    <location>
        <begin position="58"/>
        <end position="84"/>
    </location>
</feature>
<organism evidence="4 5">
    <name type="scientific">Halococcoides cellulosivorans</name>
    <dbReference type="NCBI Taxonomy" id="1679096"/>
    <lineage>
        <taxon>Archaea</taxon>
        <taxon>Methanobacteriati</taxon>
        <taxon>Methanobacteriota</taxon>
        <taxon>Stenosarchaea group</taxon>
        <taxon>Halobacteria</taxon>
        <taxon>Halobacteriales</taxon>
        <taxon>Haloarculaceae</taxon>
        <taxon>Halococcoides</taxon>
    </lineage>
</organism>
<dbReference type="GeneID" id="36512410"/>
<gene>
    <name evidence="4" type="ORF">HARCEL1_07845</name>
</gene>
<dbReference type="KEGG" id="harc:HARCEL1_07845"/>
<evidence type="ECO:0000256" key="1">
    <source>
        <dbReference type="SAM" id="MobiDB-lite"/>
    </source>
</evidence>
<dbReference type="RefSeq" id="WP_108382081.1">
    <property type="nucleotide sequence ID" value="NZ_CP028858.1"/>
</dbReference>
<dbReference type="AlphaFoldDB" id="A0A2R4X1G6"/>
<keyword evidence="2" id="KW-0472">Membrane</keyword>
<accession>A0A2R4X1G6</accession>
<protein>
    <recommendedName>
        <fullName evidence="3">SHOCT domain-containing protein</fullName>
    </recommendedName>
</protein>
<keyword evidence="2" id="KW-0812">Transmembrane</keyword>
<dbReference type="EMBL" id="CP028858">
    <property type="protein sequence ID" value="AWB27626.1"/>
    <property type="molecule type" value="Genomic_DNA"/>
</dbReference>
<dbReference type="Proteomes" id="UP000244727">
    <property type="component" value="Chromosome"/>
</dbReference>
<reference evidence="4 5" key="1">
    <citation type="submission" date="2018-04" db="EMBL/GenBank/DDBJ databases">
        <title>Halococcoides cellulosivorans gen. nov., sp. nov., an extremely halophilic cellulose-utilizing haloarchaeon from hypersaline lakes.</title>
        <authorList>
            <person name="Sorokin D.Y."/>
            <person name="Toshchakov S.V."/>
            <person name="Samarov N.I."/>
            <person name="Korzhenkov A."/>
            <person name="Kublanov I.V."/>
        </authorList>
    </citation>
    <scope>NUCLEOTIDE SEQUENCE [LARGE SCALE GENOMIC DNA]</scope>
    <source>
        <strain evidence="4 5">HArcel1</strain>
    </source>
</reference>
<evidence type="ECO:0000313" key="5">
    <source>
        <dbReference type="Proteomes" id="UP000244727"/>
    </source>
</evidence>
<feature type="transmembrane region" description="Helical" evidence="2">
    <location>
        <begin position="35"/>
        <end position="54"/>
    </location>
</feature>
<keyword evidence="2" id="KW-1133">Transmembrane helix</keyword>
<dbReference type="InterPro" id="IPR018649">
    <property type="entry name" value="SHOCT"/>
</dbReference>
<keyword evidence="5" id="KW-1185">Reference proteome</keyword>
<evidence type="ECO:0000256" key="2">
    <source>
        <dbReference type="SAM" id="Phobius"/>
    </source>
</evidence>
<feature type="domain" description="SHOCT" evidence="3">
    <location>
        <begin position="79"/>
        <end position="106"/>
    </location>
</feature>
<feature type="transmembrane region" description="Helical" evidence="2">
    <location>
        <begin position="12"/>
        <end position="29"/>
    </location>
</feature>
<evidence type="ECO:0000259" key="3">
    <source>
        <dbReference type="Pfam" id="PF09851"/>
    </source>
</evidence>
<evidence type="ECO:0000313" key="4">
    <source>
        <dbReference type="EMBL" id="AWB27626.1"/>
    </source>
</evidence>
<name>A0A2R4X1G6_9EURY</name>
<proteinExistence type="predicted"/>